<evidence type="ECO:0000259" key="1">
    <source>
        <dbReference type="Pfam" id="PF17770"/>
    </source>
</evidence>
<evidence type="ECO:0000313" key="3">
    <source>
        <dbReference type="Proteomes" id="UP001501532"/>
    </source>
</evidence>
<evidence type="ECO:0000313" key="2">
    <source>
        <dbReference type="EMBL" id="GAA3050935.1"/>
    </source>
</evidence>
<reference evidence="3" key="1">
    <citation type="journal article" date="2019" name="Int. J. Syst. Evol. Microbiol.">
        <title>The Global Catalogue of Microorganisms (GCM) 10K type strain sequencing project: providing services to taxonomists for standard genome sequencing and annotation.</title>
        <authorList>
            <consortium name="The Broad Institute Genomics Platform"/>
            <consortium name="The Broad Institute Genome Sequencing Center for Infectious Disease"/>
            <person name="Wu L."/>
            <person name="Ma J."/>
        </authorList>
    </citation>
    <scope>NUCLEOTIDE SEQUENCE [LARGE SCALE GENOMIC DNA]</scope>
    <source>
        <strain evidence="3">JCM 9091</strain>
    </source>
</reference>
<dbReference type="InterPro" id="IPR041636">
    <property type="entry name" value="RNase_J_C"/>
</dbReference>
<sequence length="87" mass="9372">MLTVVAIVDADTGALAEAPDFLARGFVHDDTTFEPVIPVIEKTLATAAEEGVGDARQLEQLLARAVANWAFRALRRKPLIMPVTIDA</sequence>
<dbReference type="EMBL" id="BAAAUF010000032">
    <property type="protein sequence ID" value="GAA3050935.1"/>
    <property type="molecule type" value="Genomic_DNA"/>
</dbReference>
<dbReference type="Gene3D" id="3.10.20.580">
    <property type="match status" value="1"/>
</dbReference>
<feature type="domain" description="Ribonuclease J C-terminal" evidence="1">
    <location>
        <begin position="1"/>
        <end position="85"/>
    </location>
</feature>
<gene>
    <name evidence="2" type="ORF">GCM10010448_37520</name>
</gene>
<keyword evidence="3" id="KW-1185">Reference proteome</keyword>
<dbReference type="Proteomes" id="UP001501532">
    <property type="component" value="Unassembled WGS sequence"/>
</dbReference>
<accession>A0ABP6LLV0</accession>
<comment type="caution">
    <text evidence="2">The sequence shown here is derived from an EMBL/GenBank/DDBJ whole genome shotgun (WGS) entry which is preliminary data.</text>
</comment>
<organism evidence="2 3">
    <name type="scientific">Streptomyces glomeratus</name>
    <dbReference type="NCBI Taxonomy" id="284452"/>
    <lineage>
        <taxon>Bacteria</taxon>
        <taxon>Bacillati</taxon>
        <taxon>Actinomycetota</taxon>
        <taxon>Actinomycetes</taxon>
        <taxon>Kitasatosporales</taxon>
        <taxon>Streptomycetaceae</taxon>
        <taxon>Streptomyces</taxon>
    </lineage>
</organism>
<dbReference type="Pfam" id="PF17770">
    <property type="entry name" value="RNase_J_C"/>
    <property type="match status" value="1"/>
</dbReference>
<protein>
    <recommendedName>
        <fullName evidence="1">Ribonuclease J C-terminal domain-containing protein</fullName>
    </recommendedName>
</protein>
<name>A0ABP6LLV0_9ACTN</name>
<proteinExistence type="predicted"/>